<evidence type="ECO:0000313" key="4">
    <source>
        <dbReference type="Proteomes" id="UP000642070"/>
    </source>
</evidence>
<evidence type="ECO:0000313" key="3">
    <source>
        <dbReference type="EMBL" id="GGM11665.1"/>
    </source>
</evidence>
<name>A0A917T602_9ACTN</name>
<dbReference type="AlphaFoldDB" id="A0A917T602"/>
<organism evidence="3 4">
    <name type="scientific">Dactylosporangium sucinum</name>
    <dbReference type="NCBI Taxonomy" id="1424081"/>
    <lineage>
        <taxon>Bacteria</taxon>
        <taxon>Bacillati</taxon>
        <taxon>Actinomycetota</taxon>
        <taxon>Actinomycetes</taxon>
        <taxon>Micromonosporales</taxon>
        <taxon>Micromonosporaceae</taxon>
        <taxon>Dactylosporangium</taxon>
    </lineage>
</organism>
<dbReference type="PROSITE" id="PS51257">
    <property type="entry name" value="PROKAR_LIPOPROTEIN"/>
    <property type="match status" value="1"/>
</dbReference>
<proteinExistence type="predicted"/>
<feature type="region of interest" description="Disordered" evidence="1">
    <location>
        <begin position="24"/>
        <end position="72"/>
    </location>
</feature>
<evidence type="ECO:0000256" key="1">
    <source>
        <dbReference type="SAM" id="MobiDB-lite"/>
    </source>
</evidence>
<feature type="compositionally biased region" description="Low complexity" evidence="1">
    <location>
        <begin position="24"/>
        <end position="48"/>
    </location>
</feature>
<keyword evidence="4" id="KW-1185">Reference proteome</keyword>
<dbReference type="RefSeq" id="WP_190248582.1">
    <property type="nucleotide sequence ID" value="NZ_BMPI01000004.1"/>
</dbReference>
<evidence type="ECO:0000256" key="2">
    <source>
        <dbReference type="SAM" id="SignalP"/>
    </source>
</evidence>
<dbReference type="EMBL" id="BMPI01000004">
    <property type="protein sequence ID" value="GGM11665.1"/>
    <property type="molecule type" value="Genomic_DNA"/>
</dbReference>
<accession>A0A917T602</accession>
<gene>
    <name evidence="3" type="ORF">GCM10007977_011020</name>
</gene>
<sequence length="138" mass="14023">MGMRHLGLLLAVSVLTACAAQPADDAAAPSSAAASSPAASPRSVAPEPTISLPSGVPKTKRPDHPTDDFPQVTVEGRIAVDGQCVNLVTDSVTWTLMLAPDAARPRDGQKMKVVGVPNPNAFTACTGSPLTVQTATPA</sequence>
<feature type="chain" id="PRO_5038446031" evidence="2">
    <location>
        <begin position="20"/>
        <end position="138"/>
    </location>
</feature>
<feature type="signal peptide" evidence="2">
    <location>
        <begin position="1"/>
        <end position="19"/>
    </location>
</feature>
<dbReference type="Proteomes" id="UP000642070">
    <property type="component" value="Unassembled WGS sequence"/>
</dbReference>
<reference evidence="3" key="2">
    <citation type="submission" date="2020-09" db="EMBL/GenBank/DDBJ databases">
        <authorList>
            <person name="Sun Q."/>
            <person name="Ohkuma M."/>
        </authorList>
    </citation>
    <scope>NUCLEOTIDE SEQUENCE</scope>
    <source>
        <strain evidence="3">JCM 19831</strain>
    </source>
</reference>
<reference evidence="3" key="1">
    <citation type="journal article" date="2014" name="Int. J. Syst. Evol. Microbiol.">
        <title>Complete genome sequence of Corynebacterium casei LMG S-19264T (=DSM 44701T), isolated from a smear-ripened cheese.</title>
        <authorList>
            <consortium name="US DOE Joint Genome Institute (JGI-PGF)"/>
            <person name="Walter F."/>
            <person name="Albersmeier A."/>
            <person name="Kalinowski J."/>
            <person name="Ruckert C."/>
        </authorList>
    </citation>
    <scope>NUCLEOTIDE SEQUENCE</scope>
    <source>
        <strain evidence="3">JCM 19831</strain>
    </source>
</reference>
<keyword evidence="2" id="KW-0732">Signal</keyword>
<comment type="caution">
    <text evidence="3">The sequence shown here is derived from an EMBL/GenBank/DDBJ whole genome shotgun (WGS) entry which is preliminary data.</text>
</comment>
<protein>
    <submittedName>
        <fullName evidence="3">Uncharacterized protein</fullName>
    </submittedName>
</protein>